<sequence>MPPYHPTGSKVKCKSPPPLSADQVTQSSLINVPFRSVHGQGGGHNSLNHGSTRESNYLRTPPPRPPCLLVFPTTDATDLHLIHDRVCHGPRPHLYRPRARADHGGRGRPAHTCRHGIAVKAPHLTDTISHRNPEGGGEDTEWSYEDELVKARHVAPSDPQPPAVKAGGKSRRSRFAVGMVWLNHGTAGRRGQLVGATDGSSCESSVLRACDT</sequence>
<evidence type="ECO:0000256" key="1">
    <source>
        <dbReference type="SAM" id="MobiDB-lite"/>
    </source>
</evidence>
<dbReference type="EMBL" id="JAUKUA010000006">
    <property type="protein sequence ID" value="KAK0707992.1"/>
    <property type="molecule type" value="Genomic_DNA"/>
</dbReference>
<reference evidence="2" key="1">
    <citation type="submission" date="2023-06" db="EMBL/GenBank/DDBJ databases">
        <title>Genome-scale phylogeny and comparative genomics of the fungal order Sordariales.</title>
        <authorList>
            <consortium name="Lawrence Berkeley National Laboratory"/>
            <person name="Hensen N."/>
            <person name="Bonometti L."/>
            <person name="Westerberg I."/>
            <person name="Brannstrom I.O."/>
            <person name="Guillou S."/>
            <person name="Cros-Aarteil S."/>
            <person name="Calhoun S."/>
            <person name="Haridas S."/>
            <person name="Kuo A."/>
            <person name="Mondo S."/>
            <person name="Pangilinan J."/>
            <person name="Riley R."/>
            <person name="Labutti K."/>
            <person name="Andreopoulos B."/>
            <person name="Lipzen A."/>
            <person name="Chen C."/>
            <person name="Yanf M."/>
            <person name="Daum C."/>
            <person name="Ng V."/>
            <person name="Clum A."/>
            <person name="Steindorff A."/>
            <person name="Ohm R."/>
            <person name="Martin F."/>
            <person name="Silar P."/>
            <person name="Natvig D."/>
            <person name="Lalanne C."/>
            <person name="Gautier V."/>
            <person name="Ament-Velasquez S.L."/>
            <person name="Kruys A."/>
            <person name="Hutchinson M.I."/>
            <person name="Powell A.J."/>
            <person name="Barry K."/>
            <person name="Miller A.N."/>
            <person name="Grigoriev I.V."/>
            <person name="Debuchy R."/>
            <person name="Gladieux P."/>
            <person name="Thoren M.H."/>
            <person name="Johannesson H."/>
        </authorList>
    </citation>
    <scope>NUCLEOTIDE SEQUENCE</scope>
    <source>
        <strain evidence="2">SMH4607-1</strain>
    </source>
</reference>
<protein>
    <submittedName>
        <fullName evidence="2">Uncharacterized protein</fullName>
    </submittedName>
</protein>
<name>A0AA40DP48_9PEZI</name>
<evidence type="ECO:0000313" key="3">
    <source>
        <dbReference type="Proteomes" id="UP001172102"/>
    </source>
</evidence>
<gene>
    <name evidence="2" type="ORF">B0H67DRAFT_325725</name>
</gene>
<comment type="caution">
    <text evidence="2">The sequence shown here is derived from an EMBL/GenBank/DDBJ whole genome shotgun (WGS) entry which is preliminary data.</text>
</comment>
<feature type="compositionally biased region" description="Polar residues" evidence="1">
    <location>
        <begin position="45"/>
        <end position="58"/>
    </location>
</feature>
<dbReference type="Proteomes" id="UP001172102">
    <property type="component" value="Unassembled WGS sequence"/>
</dbReference>
<feature type="region of interest" description="Disordered" evidence="1">
    <location>
        <begin position="35"/>
        <end position="61"/>
    </location>
</feature>
<evidence type="ECO:0000313" key="2">
    <source>
        <dbReference type="EMBL" id="KAK0707992.1"/>
    </source>
</evidence>
<dbReference type="AlphaFoldDB" id="A0AA40DP48"/>
<feature type="region of interest" description="Disordered" evidence="1">
    <location>
        <begin position="1"/>
        <end position="23"/>
    </location>
</feature>
<proteinExistence type="predicted"/>
<organism evidence="2 3">
    <name type="scientific">Lasiosphaeris hirsuta</name>
    <dbReference type="NCBI Taxonomy" id="260670"/>
    <lineage>
        <taxon>Eukaryota</taxon>
        <taxon>Fungi</taxon>
        <taxon>Dikarya</taxon>
        <taxon>Ascomycota</taxon>
        <taxon>Pezizomycotina</taxon>
        <taxon>Sordariomycetes</taxon>
        <taxon>Sordariomycetidae</taxon>
        <taxon>Sordariales</taxon>
        <taxon>Lasiosphaeriaceae</taxon>
        <taxon>Lasiosphaeris</taxon>
    </lineage>
</organism>
<accession>A0AA40DP48</accession>
<keyword evidence="3" id="KW-1185">Reference proteome</keyword>